<sequence length="279" mass="31255">MHCKDISLHDVDFPLTKNNIVKEVSKWKVYVRTEYFVLKNGNELATVRVDRSEPEGLFRKVTGVEVISLPKDTVFVRDPSIDVLNVPAVASVQEKYPGKTVVIEGMFSYMSFISGMRPLKLRAIDNIPPGPSRLRILVDKALSSGMIEHPIIPEFVDMDLEDKIKYVKTEAVMFPCRVSGLKAEMPYYFLDRAPEVKHDVTLIGCSLSNRIYQAIYDRDVPLINVCPVDAVPKDGTKTIVRCCTVKNGHEIDGNIAKVPWGTTVPEVIDAINALYADSE</sequence>
<dbReference type="EMBL" id="CP010070">
    <property type="protein sequence ID" value="AIZ56480.1"/>
    <property type="molecule type" value="Genomic_DNA"/>
</dbReference>
<name>A0A0A7LBE5_9ARCH</name>
<accession>A0A0A7LBE5</accession>
<dbReference type="InterPro" id="IPR056131">
    <property type="entry name" value="DUF7714"/>
</dbReference>
<protein>
    <submittedName>
        <fullName evidence="1">Uncharacterized protein</fullName>
    </submittedName>
</protein>
<dbReference type="KEGG" id="mear:Mpt1_c05920"/>
<evidence type="ECO:0000313" key="2">
    <source>
        <dbReference type="Proteomes" id="UP000030787"/>
    </source>
</evidence>
<gene>
    <name evidence="1" type="ORF">Mpt1_c05920</name>
</gene>
<keyword evidence="2" id="KW-1185">Reference proteome</keyword>
<dbReference type="Pfam" id="PF24830">
    <property type="entry name" value="DUF7714"/>
    <property type="match status" value="1"/>
</dbReference>
<dbReference type="HOGENOM" id="CLU_902998_0_0_2"/>
<evidence type="ECO:0000313" key="1">
    <source>
        <dbReference type="EMBL" id="AIZ56480.1"/>
    </source>
</evidence>
<dbReference type="STRING" id="1577791.Mpt1_c05920"/>
<organism evidence="1 2">
    <name type="scientific">Candidatus Methanoplasma termitum</name>
    <dbReference type="NCBI Taxonomy" id="1577791"/>
    <lineage>
        <taxon>Archaea</taxon>
        <taxon>Methanobacteriati</taxon>
        <taxon>Thermoplasmatota</taxon>
        <taxon>Thermoplasmata</taxon>
        <taxon>Methanomassiliicoccales</taxon>
        <taxon>Methanomassiliicoccaceae</taxon>
        <taxon>Candidatus Methanoplasma</taxon>
    </lineage>
</organism>
<dbReference type="AlphaFoldDB" id="A0A0A7LBE5"/>
<dbReference type="Proteomes" id="UP000030787">
    <property type="component" value="Chromosome"/>
</dbReference>
<reference evidence="1 2" key="1">
    <citation type="journal article" date="2014" name="Appl. Environ. Microbiol.">
        <title>Comparative Genome Analysis of 'Candidatus Methanoplasma termitum' Indicates a New Mode of Energy Metabolism in the Seventh Order of Methanogens.</title>
        <authorList>
            <person name="Lang K."/>
            <person name="Schuldes J."/>
            <person name="Klingl A."/>
            <person name="Poehlein A."/>
            <person name="Daniel R."/>
            <person name="Brune A."/>
        </authorList>
    </citation>
    <scope>NUCLEOTIDE SEQUENCE [LARGE SCALE GENOMIC DNA]</scope>
    <source>
        <strain evidence="2">Mpt1</strain>
    </source>
</reference>
<proteinExistence type="predicted"/>